<dbReference type="RefSeq" id="WP_175154742.1">
    <property type="nucleotide sequence ID" value="NZ_CP154792.1"/>
</dbReference>
<name>A0ABZ3FXL8_ACHDE</name>
<protein>
    <submittedName>
        <fullName evidence="1">Uncharacterized protein</fullName>
    </submittedName>
</protein>
<reference evidence="1 2" key="1">
    <citation type="submission" date="2024-05" db="EMBL/GenBank/DDBJ databases">
        <title>Achromobacter denitrificans. BP1, complete genome.</title>
        <authorList>
            <person name="Zhang B."/>
        </authorList>
    </citation>
    <scope>NUCLEOTIDE SEQUENCE [LARGE SCALE GENOMIC DNA]</scope>
    <source>
        <strain evidence="1 2">BP1</strain>
    </source>
</reference>
<keyword evidence="2" id="KW-1185">Reference proteome</keyword>
<gene>
    <name evidence="1" type="ORF">AAIK43_18870</name>
</gene>
<sequence>MNKIKPYTWIVRFDVAPEWVADGFNLTDERALLLLASDLRHADSSCELAARVLAAPAALRIAREQGYGPKDNGAGRAVAEIMSGAPHAYSDVRRSSDDVTLDNAISEAIELLNSVAFVRDENDNTGAILAKLRDARALLRGDDPISDIQWQRAHD</sequence>
<proteinExistence type="predicted"/>
<dbReference type="Proteomes" id="UP001446337">
    <property type="component" value="Chromosome"/>
</dbReference>
<dbReference type="EMBL" id="CP154792">
    <property type="protein sequence ID" value="XAN13468.1"/>
    <property type="molecule type" value="Genomic_DNA"/>
</dbReference>
<organism evidence="1 2">
    <name type="scientific">Achromobacter denitrificans</name>
    <name type="common">Alcaligenes denitrificans</name>
    <dbReference type="NCBI Taxonomy" id="32002"/>
    <lineage>
        <taxon>Bacteria</taxon>
        <taxon>Pseudomonadati</taxon>
        <taxon>Pseudomonadota</taxon>
        <taxon>Betaproteobacteria</taxon>
        <taxon>Burkholderiales</taxon>
        <taxon>Alcaligenaceae</taxon>
        <taxon>Achromobacter</taxon>
    </lineage>
</organism>
<evidence type="ECO:0000313" key="2">
    <source>
        <dbReference type="Proteomes" id="UP001446337"/>
    </source>
</evidence>
<evidence type="ECO:0000313" key="1">
    <source>
        <dbReference type="EMBL" id="XAN13468.1"/>
    </source>
</evidence>
<accession>A0ABZ3FXL8</accession>